<dbReference type="EMBL" id="FCQH01000018">
    <property type="protein sequence ID" value="CVL06824.1"/>
    <property type="molecule type" value="Genomic_DNA"/>
</dbReference>
<dbReference type="AlphaFoldDB" id="A0A1L7U7X8"/>
<reference evidence="3" key="1">
    <citation type="journal article" date="2016" name="Genome Biol. Evol.">
        <title>Comparative 'omics' of the Fusarium fujikuroi species complex highlights differences in genetic potential and metabolite synthesis.</title>
        <authorList>
            <person name="Niehaus E.-M."/>
            <person name="Muensterkoetter M."/>
            <person name="Proctor R.H."/>
            <person name="Brown D.W."/>
            <person name="Sharon A."/>
            <person name="Idan Y."/>
            <person name="Oren-Young L."/>
            <person name="Sieber C.M."/>
            <person name="Novak O."/>
            <person name="Pencik A."/>
            <person name="Tarkowska D."/>
            <person name="Hromadova K."/>
            <person name="Freeman S."/>
            <person name="Maymon M."/>
            <person name="Elazar M."/>
            <person name="Youssef S.A."/>
            <person name="El-Shabrawy E.S.M."/>
            <person name="Shalaby A.B.A."/>
            <person name="Houterman P."/>
            <person name="Brock N.L."/>
            <person name="Burkhardt I."/>
            <person name="Tsavkelova E.A."/>
            <person name="Dickschat J.S."/>
            <person name="Galuszka P."/>
            <person name="Gueldener U."/>
            <person name="Tudzynski B."/>
        </authorList>
    </citation>
    <scope>NUCLEOTIDE SEQUENCE [LARGE SCALE GENOMIC DNA]</scope>
    <source>
        <strain evidence="3">MRC7560</strain>
    </source>
</reference>
<dbReference type="GeneID" id="65091170"/>
<evidence type="ECO:0000313" key="2">
    <source>
        <dbReference type="EMBL" id="CVL06824.1"/>
    </source>
</evidence>
<dbReference type="Proteomes" id="UP000184255">
    <property type="component" value="Unassembled WGS sequence"/>
</dbReference>
<keyword evidence="3" id="KW-1185">Reference proteome</keyword>
<evidence type="ECO:0000256" key="1">
    <source>
        <dbReference type="SAM" id="SignalP"/>
    </source>
</evidence>
<name>A0A1L7U7X8_FUSMA</name>
<keyword evidence="1" id="KW-0732">Signal</keyword>
<sequence length="82" mass="9439">MMSIKSLLVSVLLIGAVQADDSKDLSKHNCCLHIKDASDAWWMTNPDITKEVCNSYYKDVQDWDVRRAQEWDYQGCGLEEQV</sequence>
<gene>
    <name evidence="2" type="ORF">FMAN_11920</name>
</gene>
<evidence type="ECO:0000313" key="3">
    <source>
        <dbReference type="Proteomes" id="UP000184255"/>
    </source>
</evidence>
<proteinExistence type="predicted"/>
<feature type="chain" id="PRO_5013312967" evidence="1">
    <location>
        <begin position="20"/>
        <end position="82"/>
    </location>
</feature>
<dbReference type="VEuPathDB" id="FungiDB:FMAN_11920"/>
<comment type="caution">
    <text evidence="2">The sequence shown here is derived from an EMBL/GenBank/DDBJ whole genome shotgun (WGS) entry which is preliminary data.</text>
</comment>
<accession>A0A1L7U7X8</accession>
<feature type="signal peptide" evidence="1">
    <location>
        <begin position="1"/>
        <end position="19"/>
    </location>
</feature>
<organism evidence="2 3">
    <name type="scientific">Fusarium mangiferae</name>
    <name type="common">Mango malformation disease fungus</name>
    <dbReference type="NCBI Taxonomy" id="192010"/>
    <lineage>
        <taxon>Eukaryota</taxon>
        <taxon>Fungi</taxon>
        <taxon>Dikarya</taxon>
        <taxon>Ascomycota</taxon>
        <taxon>Pezizomycotina</taxon>
        <taxon>Sordariomycetes</taxon>
        <taxon>Hypocreomycetidae</taxon>
        <taxon>Hypocreales</taxon>
        <taxon>Nectriaceae</taxon>
        <taxon>Fusarium</taxon>
        <taxon>Fusarium fujikuroi species complex</taxon>
    </lineage>
</organism>
<dbReference type="RefSeq" id="XP_041690105.1">
    <property type="nucleotide sequence ID" value="XM_041824646.1"/>
</dbReference>
<protein>
    <submittedName>
        <fullName evidence="2">Uncharacterized protein</fullName>
    </submittedName>
</protein>